<dbReference type="Proteomes" id="UP000092445">
    <property type="component" value="Unassembled WGS sequence"/>
</dbReference>
<evidence type="ECO:0000256" key="1">
    <source>
        <dbReference type="SAM" id="MobiDB-lite"/>
    </source>
</evidence>
<evidence type="ECO:0000313" key="3">
    <source>
        <dbReference type="Proteomes" id="UP000092445"/>
    </source>
</evidence>
<organism evidence="2 3">
    <name type="scientific">Glossina pallidipes</name>
    <name type="common">Tsetse fly</name>
    <dbReference type="NCBI Taxonomy" id="7398"/>
    <lineage>
        <taxon>Eukaryota</taxon>
        <taxon>Metazoa</taxon>
        <taxon>Ecdysozoa</taxon>
        <taxon>Arthropoda</taxon>
        <taxon>Hexapoda</taxon>
        <taxon>Insecta</taxon>
        <taxon>Pterygota</taxon>
        <taxon>Neoptera</taxon>
        <taxon>Endopterygota</taxon>
        <taxon>Diptera</taxon>
        <taxon>Brachycera</taxon>
        <taxon>Muscomorpha</taxon>
        <taxon>Hippoboscoidea</taxon>
        <taxon>Glossinidae</taxon>
        <taxon>Glossina</taxon>
    </lineage>
</organism>
<protein>
    <submittedName>
        <fullName evidence="2">Uncharacterized protein</fullName>
    </submittedName>
</protein>
<name>A0A1B0A547_GLOPL</name>
<feature type="region of interest" description="Disordered" evidence="1">
    <location>
        <begin position="125"/>
        <end position="148"/>
    </location>
</feature>
<keyword evidence="3" id="KW-1185">Reference proteome</keyword>
<feature type="compositionally biased region" description="Acidic residues" evidence="1">
    <location>
        <begin position="126"/>
        <end position="148"/>
    </location>
</feature>
<evidence type="ECO:0000313" key="2">
    <source>
        <dbReference type="EnsemblMetazoa" id="GPAI034653-PA"/>
    </source>
</evidence>
<reference evidence="3" key="1">
    <citation type="submission" date="2014-03" db="EMBL/GenBank/DDBJ databases">
        <authorList>
            <person name="Aksoy S."/>
            <person name="Warren W."/>
            <person name="Wilson R.K."/>
        </authorList>
    </citation>
    <scope>NUCLEOTIDE SEQUENCE [LARGE SCALE GENOMIC DNA]</scope>
    <source>
        <strain evidence="3">IAEA</strain>
    </source>
</reference>
<accession>A0A1B0A547</accession>
<dbReference type="VEuPathDB" id="VectorBase:GPAI034653"/>
<proteinExistence type="predicted"/>
<dbReference type="AlphaFoldDB" id="A0A1B0A547"/>
<dbReference type="EnsemblMetazoa" id="GPAI034653-RA">
    <property type="protein sequence ID" value="GPAI034653-PA"/>
    <property type="gene ID" value="GPAI034653"/>
</dbReference>
<sequence length="148" mass="16464">MPSPPICRGYIEAKCNFEVRSINESELDTPLPDVMFKAFKALGVTAATFVDVTLVHTAPPLVKATVFNICALVNGSVVEQHRQQRNVLSSNPQNYSQCGRYSTYWNVPIIHQHCHLLPQPLKPLLDDDDDAEDELDEEAVDDTEADIG</sequence>
<reference evidence="2" key="2">
    <citation type="submission" date="2020-05" db="UniProtKB">
        <authorList>
            <consortium name="EnsemblMetazoa"/>
        </authorList>
    </citation>
    <scope>IDENTIFICATION</scope>
    <source>
        <strain evidence="2">IAEA</strain>
    </source>
</reference>